<dbReference type="EnsemblMetazoa" id="XM_038019684.1">
    <property type="protein sequence ID" value="XP_037875612.1"/>
    <property type="gene ID" value="LOC119630397"/>
</dbReference>
<proteinExistence type="predicted"/>
<accession>A0A8R2M671</accession>
<evidence type="ECO:0000259" key="1">
    <source>
        <dbReference type="PROSITE" id="PS50994"/>
    </source>
</evidence>
<dbReference type="AlphaFoldDB" id="A0A8R2M671"/>
<dbReference type="GO" id="GO:0015074">
    <property type="term" value="P:DNA integration"/>
    <property type="evidence" value="ECO:0007669"/>
    <property type="project" value="InterPro"/>
</dbReference>
<dbReference type="Proteomes" id="UP000005204">
    <property type="component" value="Unassembled WGS sequence"/>
</dbReference>
<dbReference type="PROSITE" id="PS50994">
    <property type="entry name" value="INTEGRASE"/>
    <property type="match status" value="1"/>
</dbReference>
<dbReference type="PANTHER" id="PTHR37984:SF5">
    <property type="entry name" value="PROTEIN NYNRIN-LIKE"/>
    <property type="match status" value="1"/>
</dbReference>
<organism evidence="2 3">
    <name type="scientific">Bombyx mori</name>
    <name type="common">Silk moth</name>
    <dbReference type="NCBI Taxonomy" id="7091"/>
    <lineage>
        <taxon>Eukaryota</taxon>
        <taxon>Metazoa</taxon>
        <taxon>Ecdysozoa</taxon>
        <taxon>Arthropoda</taxon>
        <taxon>Hexapoda</taxon>
        <taxon>Insecta</taxon>
        <taxon>Pterygota</taxon>
        <taxon>Neoptera</taxon>
        <taxon>Endopterygota</taxon>
        <taxon>Lepidoptera</taxon>
        <taxon>Glossata</taxon>
        <taxon>Ditrysia</taxon>
        <taxon>Bombycoidea</taxon>
        <taxon>Bombycidae</taxon>
        <taxon>Bombycinae</taxon>
        <taxon>Bombyx</taxon>
    </lineage>
</organism>
<name>A0A8R2M671_BOMMO</name>
<dbReference type="InterPro" id="IPR036397">
    <property type="entry name" value="RNaseH_sf"/>
</dbReference>
<dbReference type="InterPro" id="IPR012337">
    <property type="entry name" value="RNaseH-like_sf"/>
</dbReference>
<dbReference type="GeneID" id="119630397"/>
<feature type="domain" description="Integrase catalytic" evidence="1">
    <location>
        <begin position="53"/>
        <end position="178"/>
    </location>
</feature>
<evidence type="ECO:0000313" key="2">
    <source>
        <dbReference type="EnsemblMetazoa" id="XP_037875612.1"/>
    </source>
</evidence>
<dbReference type="KEGG" id="bmor:119630397"/>
<dbReference type="Pfam" id="PF00665">
    <property type="entry name" value="rve"/>
    <property type="match status" value="1"/>
</dbReference>
<evidence type="ECO:0000313" key="3">
    <source>
        <dbReference type="Proteomes" id="UP000005204"/>
    </source>
</evidence>
<dbReference type="SUPFAM" id="SSF53098">
    <property type="entry name" value="Ribonuclease H-like"/>
    <property type="match status" value="1"/>
</dbReference>
<dbReference type="RefSeq" id="XP_037875612.1">
    <property type="nucleotide sequence ID" value="XM_038019684.1"/>
</dbReference>
<dbReference type="InterPro" id="IPR001584">
    <property type="entry name" value="Integrase_cat-core"/>
</dbReference>
<dbReference type="GO" id="GO:0003676">
    <property type="term" value="F:nucleic acid binding"/>
    <property type="evidence" value="ECO:0007669"/>
    <property type="project" value="InterPro"/>
</dbReference>
<dbReference type="Gene3D" id="3.30.420.10">
    <property type="entry name" value="Ribonuclease H-like superfamily/Ribonuclease H"/>
    <property type="match status" value="1"/>
</dbReference>
<keyword evidence="3" id="KW-1185">Reference proteome</keyword>
<sequence>MLLIKDLKETFGKDLTEMKEQVQQHGDHISQRESRIAKIEVQEALGKDSTYEQLMEPLESRYGDAHLEHVFRAQLKERVQCVVMDYFTKWLEVFAIPHQEASTIADKLVQEVFCRFGVPLEIHSDQGRNFESQAFQETCRVLGIHKTRTTSYHPQSDGMVERFTQILEKYLAKVVENR</sequence>
<dbReference type="PANTHER" id="PTHR37984">
    <property type="entry name" value="PROTEIN CBG26694"/>
    <property type="match status" value="1"/>
</dbReference>
<reference evidence="2" key="2">
    <citation type="submission" date="2022-06" db="UniProtKB">
        <authorList>
            <consortium name="EnsemblMetazoa"/>
        </authorList>
    </citation>
    <scope>IDENTIFICATION</scope>
    <source>
        <strain evidence="2">p50T (Dazao)</strain>
    </source>
</reference>
<reference evidence="3" key="1">
    <citation type="journal article" date="2008" name="Insect Biochem. Mol. Biol.">
        <title>The genome of a lepidopteran model insect, the silkworm Bombyx mori.</title>
        <authorList>
            <consortium name="International Silkworm Genome Consortium"/>
        </authorList>
    </citation>
    <scope>NUCLEOTIDE SEQUENCE [LARGE SCALE GENOMIC DNA]</scope>
    <source>
        <strain evidence="3">p50T</strain>
    </source>
</reference>
<dbReference type="InterPro" id="IPR050951">
    <property type="entry name" value="Retrovirus_Pol_polyprotein"/>
</dbReference>
<protein>
    <recommendedName>
        <fullName evidence="1">Integrase catalytic domain-containing protein</fullName>
    </recommendedName>
</protein>